<proteinExistence type="predicted"/>
<name>T0MLY0_9MICR</name>
<feature type="region of interest" description="Disordered" evidence="1">
    <location>
        <begin position="1"/>
        <end position="22"/>
    </location>
</feature>
<evidence type="ECO:0000313" key="4">
    <source>
        <dbReference type="Proteomes" id="UP000053780"/>
    </source>
</evidence>
<evidence type="ECO:0000313" key="3">
    <source>
        <dbReference type="EMBL" id="EQB62015.1"/>
    </source>
</evidence>
<gene>
    <name evidence="3" type="ORF">NAPIS_ORF00411</name>
    <name evidence="2" type="ORF">NAPIS_ORF01413</name>
</gene>
<dbReference type="EMBL" id="KE647187">
    <property type="protein sequence ID" value="EQB61006.1"/>
    <property type="molecule type" value="Genomic_DNA"/>
</dbReference>
<dbReference type="GO" id="GO:0030286">
    <property type="term" value="C:dynein complex"/>
    <property type="evidence" value="ECO:0007669"/>
    <property type="project" value="InterPro"/>
</dbReference>
<dbReference type="CDD" id="cd21450">
    <property type="entry name" value="DLC-like_DYNLL1-like"/>
    <property type="match status" value="1"/>
</dbReference>
<dbReference type="InterPro" id="IPR001372">
    <property type="entry name" value="Dynein_light_chain_typ-1/2"/>
</dbReference>
<dbReference type="Pfam" id="PF01221">
    <property type="entry name" value="Dynein_light"/>
    <property type="match status" value="1"/>
</dbReference>
<evidence type="ECO:0000313" key="2">
    <source>
        <dbReference type="EMBL" id="EQB61006.1"/>
    </source>
</evidence>
<dbReference type="Gene3D" id="3.30.740.10">
    <property type="entry name" value="Protein Inhibitor Of Neuronal Nitric Oxide Synthase"/>
    <property type="match status" value="1"/>
</dbReference>
<dbReference type="SMART" id="SM01375">
    <property type="entry name" value="Dynein_light"/>
    <property type="match status" value="1"/>
</dbReference>
<evidence type="ECO:0000256" key="1">
    <source>
        <dbReference type="SAM" id="MobiDB-lite"/>
    </source>
</evidence>
<dbReference type="HOGENOM" id="CLU_1993253_0_0_1"/>
<protein>
    <submittedName>
        <fullName evidence="3">Dynein light chain 1</fullName>
    </submittedName>
</protein>
<accession>T0MLY0</accession>
<reference evidence="3 4" key="2">
    <citation type="journal article" date="2013" name="BMC Genomics">
        <title>Genome sequencing and comparative genomics of honey bee microsporidia, Nosema apis reveal novel insights into host-parasite interactions.</title>
        <authorList>
            <person name="Chen Yp."/>
            <person name="Pettis J.S."/>
            <person name="Zhao Y."/>
            <person name="Liu X."/>
            <person name="Tallon L.J."/>
            <person name="Sadzewicz L.D."/>
            <person name="Li R."/>
            <person name="Zheng H."/>
            <person name="Huang S."/>
            <person name="Zhang X."/>
            <person name="Hamilton M.C."/>
            <person name="Pernal S.F."/>
            <person name="Melathopoulos A.P."/>
            <person name="Yan X."/>
            <person name="Evans J.D."/>
        </authorList>
    </citation>
    <scope>NUCLEOTIDE SEQUENCE [LARGE SCALE GENOMIC DNA]</scope>
    <source>
        <strain evidence="3 4">BRL 01</strain>
    </source>
</reference>
<dbReference type="Proteomes" id="UP000053780">
    <property type="component" value="Unassembled WGS sequence"/>
</dbReference>
<keyword evidence="4" id="KW-1185">Reference proteome</keyword>
<sequence>MSDKTEENNKTPKKEEVKEEFEFSKNEDFPEEIKDKLRKELQGFTKKTEPSKISTKLNKMLDENFGKGWCVVSGGHFSGSFTYMDNLYVEIKSDEITIVVFKTFVPTK</sequence>
<organism evidence="3 4">
    <name type="scientific">Vairimorpha apis BRL 01</name>
    <dbReference type="NCBI Taxonomy" id="1037528"/>
    <lineage>
        <taxon>Eukaryota</taxon>
        <taxon>Fungi</taxon>
        <taxon>Fungi incertae sedis</taxon>
        <taxon>Microsporidia</taxon>
        <taxon>Nosematidae</taxon>
        <taxon>Vairimorpha</taxon>
    </lineage>
</organism>
<dbReference type="VEuPathDB" id="MicrosporidiaDB:NAPIS_ORF01413"/>
<dbReference type="AlphaFoldDB" id="T0MLY0"/>
<dbReference type="SUPFAM" id="SSF54648">
    <property type="entry name" value="DLC"/>
    <property type="match status" value="1"/>
</dbReference>
<reference evidence="3" key="1">
    <citation type="submission" date="2012-12" db="EMBL/GenBank/DDBJ databases">
        <authorList>
            <person name="Chen Y.P."/>
            <person name="Pettis J.S."/>
            <person name="Zhao Y."/>
            <person name="Liu X."/>
            <person name="Tallon L.J."/>
            <person name="Sadzewicz L.D."/>
            <person name="Li R."/>
            <person name="Zheng H."/>
            <person name="Huang S."/>
            <person name="Zhang X."/>
            <person name="Hamilton M.C."/>
            <person name="Pernal S.F."/>
            <person name="Melathopoulos A.P."/>
            <person name="Yan X."/>
            <person name="Evans J.D."/>
        </authorList>
    </citation>
    <scope>NUCLEOTIDE SEQUENCE</scope>
    <source>
        <strain evidence="3">BRL 01</strain>
    </source>
</reference>
<dbReference type="InterPro" id="IPR037177">
    <property type="entry name" value="DLC_sf"/>
</dbReference>
<dbReference type="GO" id="GO:0007017">
    <property type="term" value="P:microtubule-based process"/>
    <property type="evidence" value="ECO:0007669"/>
    <property type="project" value="InterPro"/>
</dbReference>
<dbReference type="VEuPathDB" id="MicrosporidiaDB:NAPIS_ORF00411"/>
<dbReference type="OrthoDB" id="2192926at2759"/>
<dbReference type="EMBL" id="KE647050">
    <property type="protein sequence ID" value="EQB62015.1"/>
    <property type="molecule type" value="Genomic_DNA"/>
</dbReference>